<dbReference type="GO" id="GO:0005737">
    <property type="term" value="C:cytoplasm"/>
    <property type="evidence" value="ECO:0007669"/>
    <property type="project" value="TreeGrafter"/>
</dbReference>
<dbReference type="PROSITE" id="PS50005">
    <property type="entry name" value="TPR"/>
    <property type="match status" value="1"/>
</dbReference>
<evidence type="ECO:0000256" key="3">
    <source>
        <dbReference type="ARBA" id="ARBA00022490"/>
    </source>
</evidence>
<dbReference type="PRINTS" id="PR00381">
    <property type="entry name" value="KINESINLIGHT"/>
</dbReference>
<comment type="subcellular location">
    <subcellularLocation>
        <location evidence="1">Cytoplasm</location>
        <location evidence="1">Cytoskeleton</location>
    </subcellularLocation>
</comment>
<comment type="similarity">
    <text evidence="2">Belongs to the kinesin light chain family.</text>
</comment>
<dbReference type="Pfam" id="PF12770">
    <property type="entry name" value="CHAT"/>
    <property type="match status" value="1"/>
</dbReference>
<evidence type="ECO:0000313" key="14">
    <source>
        <dbReference type="EMBL" id="VFJ91164.1"/>
    </source>
</evidence>
<dbReference type="Pfam" id="PF13176">
    <property type="entry name" value="TPR_7"/>
    <property type="match status" value="1"/>
</dbReference>
<keyword evidence="6 10" id="KW-0802">TPR repeat</keyword>
<dbReference type="EMBL" id="CAADFI010000026">
    <property type="protein sequence ID" value="VFJ92172.1"/>
    <property type="molecule type" value="Genomic_DNA"/>
</dbReference>
<evidence type="ECO:0000256" key="6">
    <source>
        <dbReference type="ARBA" id="ARBA00022803"/>
    </source>
</evidence>
<keyword evidence="3" id="KW-0963">Cytoplasm</keyword>
<evidence type="ECO:0000256" key="12">
    <source>
        <dbReference type="SAM" id="MobiDB-lite"/>
    </source>
</evidence>
<proteinExistence type="inferred from homology"/>
<evidence type="ECO:0000256" key="1">
    <source>
        <dbReference type="ARBA" id="ARBA00004245"/>
    </source>
</evidence>
<feature type="compositionally biased region" description="Low complexity" evidence="12">
    <location>
        <begin position="1026"/>
        <end position="1036"/>
    </location>
</feature>
<gene>
    <name evidence="14" type="ORF">BECKH772A_GA0070896_100281</name>
    <name evidence="15" type="ORF">BECKH772B_GA0070898_100261</name>
    <name evidence="16" type="ORF">BECKH772C_GA0070978_100261</name>
</gene>
<dbReference type="GO" id="GO:0019894">
    <property type="term" value="F:kinesin binding"/>
    <property type="evidence" value="ECO:0007669"/>
    <property type="project" value="TreeGrafter"/>
</dbReference>
<dbReference type="Pfam" id="PF13424">
    <property type="entry name" value="TPR_12"/>
    <property type="match status" value="3"/>
</dbReference>
<evidence type="ECO:0000313" key="15">
    <source>
        <dbReference type="EMBL" id="VFJ92172.1"/>
    </source>
</evidence>
<feature type="coiled-coil region" evidence="11">
    <location>
        <begin position="517"/>
        <end position="544"/>
    </location>
</feature>
<dbReference type="InterPro" id="IPR002151">
    <property type="entry name" value="Kinesin_light"/>
</dbReference>
<evidence type="ECO:0000313" key="16">
    <source>
        <dbReference type="EMBL" id="VFJ98844.1"/>
    </source>
</evidence>
<dbReference type="InterPro" id="IPR011990">
    <property type="entry name" value="TPR-like_helical_dom_sf"/>
</dbReference>
<dbReference type="GO" id="GO:0005871">
    <property type="term" value="C:kinesin complex"/>
    <property type="evidence" value="ECO:0007669"/>
    <property type="project" value="InterPro"/>
</dbReference>
<dbReference type="AlphaFoldDB" id="A0A450UI05"/>
<evidence type="ECO:0000256" key="11">
    <source>
        <dbReference type="SAM" id="Coils"/>
    </source>
</evidence>
<evidence type="ECO:0000256" key="4">
    <source>
        <dbReference type="ARBA" id="ARBA00022701"/>
    </source>
</evidence>
<keyword evidence="4" id="KW-0493">Microtubule</keyword>
<evidence type="ECO:0000256" key="2">
    <source>
        <dbReference type="ARBA" id="ARBA00009622"/>
    </source>
</evidence>
<dbReference type="EMBL" id="CAADFG010000028">
    <property type="protein sequence ID" value="VFJ91164.1"/>
    <property type="molecule type" value="Genomic_DNA"/>
</dbReference>
<dbReference type="InterPro" id="IPR024983">
    <property type="entry name" value="CHAT_dom"/>
</dbReference>
<name>A0A450UI05_9GAMM</name>
<dbReference type="SUPFAM" id="SSF48452">
    <property type="entry name" value="TPR-like"/>
    <property type="match status" value="4"/>
</dbReference>
<keyword evidence="7 11" id="KW-0175">Coiled coil</keyword>
<evidence type="ECO:0000256" key="8">
    <source>
        <dbReference type="ARBA" id="ARBA00023175"/>
    </source>
</evidence>
<dbReference type="GO" id="GO:0005874">
    <property type="term" value="C:microtubule"/>
    <property type="evidence" value="ECO:0007669"/>
    <property type="project" value="UniProtKB-KW"/>
</dbReference>
<feature type="region of interest" description="Disordered" evidence="12">
    <location>
        <begin position="746"/>
        <end position="815"/>
    </location>
</feature>
<feature type="region of interest" description="Disordered" evidence="12">
    <location>
        <begin position="1005"/>
        <end position="1036"/>
    </location>
</feature>
<sequence length="1067" mass="117551">MDRPLAALLYAQGRHREAAPIFQRALETKEHVLGVEHSSTLTSLNNLASLYKAQGHYEEAESLHQRALAIRERVLGTEHPDTLQSINNLATLYHDQGHYGKAKPLYERALVLCERVLGAEHPNTLSCLNNLAVLYQAQGYYGKTEPLHRRALATSERMLGTEHPNTLGSLNNLAELYRVQGRYGEAEPLLQRVLASYERALGSEHPDTLTGLNGLAVLYGSQGRYGEAEPLLKRVLVTRERVLGENYPDTLNSLNNLAELYRHQGRYGEAELLHQRALVAREDVLGAEHPDTLITLNNLAELYRVQARHGEAEPLYQRALATRKRMLGVEHPNTLRSLNNLATLYYVQGRYRKAEPFYQRTLAARKHVLGTEHPDTLSTQLKLAGTYINNRKSPLALQELRRMDASLQGFVNAQLDSTLSEKVRRQWLQSQSTFQHAVFTLGVAEIMPTKLKADAMALAADVLLRWQRLAGESEALIAHLARVSEDPKVRELSGRLAEARAAWSRLVNVPEPNPKAIADARTRVEEMEVQLAGLSREFKAQRTNRSLEWRQVAAALPSGSALLCLRSFQPVDFKTGDTDDPRWLALLIPAAAKDESAIILKDLGPAGLVAEAFARLGATESEEDAQALYALLFGELDGELAQYETLYLAPDGMLDLVAFARLVLPDGRYWVQRQRLRQVRAGRDLVGRASTMGEPAENPSLPSLALGPGIPCRDNGKGSPTHLVAFGGIDYNEFPTATVAERSRGTVADQPLDSARGPSSSVANHGSAPLTNHGSTTGGSRSNVLMFPRGKRSTPATPNTPTNTPPPMASDIPPSMNQHLREAQDVFSPLPATRPEVAAIVRMYKQLTNHRVKVYTRTRASDYRLQHLPEPPYVLHLATHGFFLEERSERTDRPMTLGGLALAGANRGIMGETGPDGEDGILYALEAQNLNLEGTELVVLSACDTGKGEVDYSEGVYGLTRAFRTAGARNILMTLWPLNDALAAQFMLDFYENWLSGDASTGFDSAHQPPLGNHASTGGSRPGCSTPATHTPTTPAEALHKTRLAWIGSEDKARRNPRYWAPYVLIE</sequence>
<dbReference type="GO" id="GO:0007018">
    <property type="term" value="P:microtubule-based movement"/>
    <property type="evidence" value="ECO:0007669"/>
    <property type="project" value="TreeGrafter"/>
</dbReference>
<dbReference type="PANTHER" id="PTHR45783:SF3">
    <property type="entry name" value="KINESIN LIGHT CHAIN"/>
    <property type="match status" value="1"/>
</dbReference>
<keyword evidence="5" id="KW-0677">Repeat</keyword>
<organism evidence="15">
    <name type="scientific">Candidatus Kentrum eta</name>
    <dbReference type="NCBI Taxonomy" id="2126337"/>
    <lineage>
        <taxon>Bacteria</taxon>
        <taxon>Pseudomonadati</taxon>
        <taxon>Pseudomonadota</taxon>
        <taxon>Gammaproteobacteria</taxon>
        <taxon>Candidatus Kentrum</taxon>
    </lineage>
</organism>
<feature type="domain" description="CHAT" evidence="13">
    <location>
        <begin position="623"/>
        <end position="997"/>
    </location>
</feature>
<evidence type="ECO:0000256" key="10">
    <source>
        <dbReference type="PROSITE-ProRule" id="PRU00339"/>
    </source>
</evidence>
<feature type="compositionally biased region" description="Polar residues" evidence="12">
    <location>
        <begin position="757"/>
        <end position="783"/>
    </location>
</feature>
<dbReference type="Pfam" id="PF13374">
    <property type="entry name" value="TPR_10"/>
    <property type="match status" value="2"/>
</dbReference>
<dbReference type="EMBL" id="CAADFJ010000026">
    <property type="protein sequence ID" value="VFJ98844.1"/>
    <property type="molecule type" value="Genomic_DNA"/>
</dbReference>
<keyword evidence="9" id="KW-0206">Cytoskeleton</keyword>
<keyword evidence="8" id="KW-0505">Motor protein</keyword>
<dbReference type="SMART" id="SM00028">
    <property type="entry name" value="TPR"/>
    <property type="match status" value="9"/>
</dbReference>
<evidence type="ECO:0000256" key="7">
    <source>
        <dbReference type="ARBA" id="ARBA00023054"/>
    </source>
</evidence>
<dbReference type="Gene3D" id="1.25.40.10">
    <property type="entry name" value="Tetratricopeptide repeat domain"/>
    <property type="match status" value="3"/>
</dbReference>
<evidence type="ECO:0000256" key="5">
    <source>
        <dbReference type="ARBA" id="ARBA00022737"/>
    </source>
</evidence>
<dbReference type="PANTHER" id="PTHR45783">
    <property type="entry name" value="KINESIN LIGHT CHAIN"/>
    <property type="match status" value="1"/>
</dbReference>
<accession>A0A450UI05</accession>
<dbReference type="InterPro" id="IPR019734">
    <property type="entry name" value="TPR_rpt"/>
</dbReference>
<feature type="repeat" description="TPR" evidence="10">
    <location>
        <begin position="41"/>
        <end position="74"/>
    </location>
</feature>
<protein>
    <submittedName>
        <fullName evidence="15">Tetratricopeptide repeat-containing protein</fullName>
    </submittedName>
</protein>
<evidence type="ECO:0000259" key="13">
    <source>
        <dbReference type="Pfam" id="PF12770"/>
    </source>
</evidence>
<evidence type="ECO:0000256" key="9">
    <source>
        <dbReference type="ARBA" id="ARBA00023212"/>
    </source>
</evidence>
<reference evidence="15" key="1">
    <citation type="submission" date="2019-02" db="EMBL/GenBank/DDBJ databases">
        <authorList>
            <person name="Gruber-Vodicka R. H."/>
            <person name="Seah K. B. B."/>
        </authorList>
    </citation>
    <scope>NUCLEOTIDE SEQUENCE</scope>
    <source>
        <strain evidence="16">BECK_SA2B12</strain>
        <strain evidence="14">BECK_SA2B15</strain>
        <strain evidence="15">BECK_SA2B20</strain>
    </source>
</reference>